<dbReference type="GeneID" id="59332301"/>
<proteinExistence type="predicted"/>
<accession>A0A8H6F9C3</accession>
<reference evidence="2 3" key="1">
    <citation type="journal article" date="2020" name="Genomics">
        <title>Complete, high-quality genomes from long-read metagenomic sequencing of two wolf lichen thalli reveals enigmatic genome architecture.</title>
        <authorList>
            <person name="McKenzie S.K."/>
            <person name="Walston R.F."/>
            <person name="Allen J.L."/>
        </authorList>
    </citation>
    <scope>NUCLEOTIDE SEQUENCE [LARGE SCALE GENOMIC DNA]</scope>
    <source>
        <strain evidence="2">WasteWater1</strain>
    </source>
</reference>
<gene>
    <name evidence="2" type="ORF">HO133_003890</name>
</gene>
<evidence type="ECO:0000256" key="1">
    <source>
        <dbReference type="SAM" id="MobiDB-lite"/>
    </source>
</evidence>
<feature type="compositionally biased region" description="Polar residues" evidence="1">
    <location>
        <begin position="48"/>
        <end position="62"/>
    </location>
</feature>
<comment type="caution">
    <text evidence="2">The sequence shown here is derived from an EMBL/GenBank/DDBJ whole genome shotgun (WGS) entry which is preliminary data.</text>
</comment>
<protein>
    <submittedName>
        <fullName evidence="2">Uncharacterized protein</fullName>
    </submittedName>
</protein>
<dbReference type="EMBL" id="JACCJB010000019">
    <property type="protein sequence ID" value="KAF6219424.1"/>
    <property type="molecule type" value="Genomic_DNA"/>
</dbReference>
<name>A0A8H6F9C3_9LECA</name>
<keyword evidence="3" id="KW-1185">Reference proteome</keyword>
<dbReference type="Proteomes" id="UP000593566">
    <property type="component" value="Unassembled WGS sequence"/>
</dbReference>
<sequence>MSSKTSGAELRARAVPKVGRKGELRVAKASGGGRTKERRTGMGRKQATESLFTMQTGKGSDTVTKKCHLGEDEHL</sequence>
<feature type="region of interest" description="Disordered" evidence="1">
    <location>
        <begin position="1"/>
        <end position="75"/>
    </location>
</feature>
<dbReference type="RefSeq" id="XP_037148859.1">
    <property type="nucleotide sequence ID" value="XM_037294812.1"/>
</dbReference>
<evidence type="ECO:0000313" key="3">
    <source>
        <dbReference type="Proteomes" id="UP000593566"/>
    </source>
</evidence>
<dbReference type="AlphaFoldDB" id="A0A8H6F9C3"/>
<organism evidence="2 3">
    <name type="scientific">Letharia lupina</name>
    <dbReference type="NCBI Taxonomy" id="560253"/>
    <lineage>
        <taxon>Eukaryota</taxon>
        <taxon>Fungi</taxon>
        <taxon>Dikarya</taxon>
        <taxon>Ascomycota</taxon>
        <taxon>Pezizomycotina</taxon>
        <taxon>Lecanoromycetes</taxon>
        <taxon>OSLEUM clade</taxon>
        <taxon>Lecanoromycetidae</taxon>
        <taxon>Lecanorales</taxon>
        <taxon>Lecanorineae</taxon>
        <taxon>Parmeliaceae</taxon>
        <taxon>Letharia</taxon>
    </lineage>
</organism>
<evidence type="ECO:0000313" key="2">
    <source>
        <dbReference type="EMBL" id="KAF6219424.1"/>
    </source>
</evidence>